<reference evidence="1" key="1">
    <citation type="submission" date="2022-06" db="EMBL/GenBank/DDBJ databases">
        <title>Ornithinimicrobium JY.X270.</title>
        <authorList>
            <person name="Huang Y."/>
        </authorList>
    </citation>
    <scope>NUCLEOTIDE SEQUENCE</scope>
    <source>
        <strain evidence="1">JY.X270</strain>
    </source>
</reference>
<dbReference type="RefSeq" id="WP_252623545.1">
    <property type="nucleotide sequence ID" value="NZ_CP099490.1"/>
</dbReference>
<name>A0ABY4YM85_9MICO</name>
<proteinExistence type="predicted"/>
<keyword evidence="2" id="KW-1185">Reference proteome</keyword>
<accession>A0ABY4YM85</accession>
<evidence type="ECO:0000313" key="1">
    <source>
        <dbReference type="EMBL" id="USQ77836.1"/>
    </source>
</evidence>
<sequence>MSSCLGEYAPEHDVPAITDALYDLAGSWDVRQVAPEDFWQVVKAHALDSSAGQ</sequence>
<evidence type="ECO:0000313" key="2">
    <source>
        <dbReference type="Proteomes" id="UP001056535"/>
    </source>
</evidence>
<organism evidence="1 2">
    <name type="scientific">Ornithinimicrobium cryptoxanthini</name>
    <dbReference type="NCBI Taxonomy" id="2934161"/>
    <lineage>
        <taxon>Bacteria</taxon>
        <taxon>Bacillati</taxon>
        <taxon>Actinomycetota</taxon>
        <taxon>Actinomycetes</taxon>
        <taxon>Micrococcales</taxon>
        <taxon>Ornithinimicrobiaceae</taxon>
        <taxon>Ornithinimicrobium</taxon>
    </lineage>
</organism>
<gene>
    <name evidence="1" type="ORF">NF557_08090</name>
</gene>
<dbReference type="Proteomes" id="UP001056535">
    <property type="component" value="Chromosome"/>
</dbReference>
<dbReference type="EMBL" id="CP099490">
    <property type="protein sequence ID" value="USQ77836.1"/>
    <property type="molecule type" value="Genomic_DNA"/>
</dbReference>
<protein>
    <submittedName>
        <fullName evidence="1">Uncharacterized protein</fullName>
    </submittedName>
</protein>